<organism evidence="4 5">
    <name type="scientific">Paractinoplanes deccanensis</name>
    <dbReference type="NCBI Taxonomy" id="113561"/>
    <lineage>
        <taxon>Bacteria</taxon>
        <taxon>Bacillati</taxon>
        <taxon>Actinomycetota</taxon>
        <taxon>Actinomycetes</taxon>
        <taxon>Micromonosporales</taxon>
        <taxon>Micromonosporaceae</taxon>
        <taxon>Paractinoplanes</taxon>
    </lineage>
</organism>
<evidence type="ECO:0000313" key="5">
    <source>
        <dbReference type="Proteomes" id="UP000609879"/>
    </source>
</evidence>
<dbReference type="RefSeq" id="WP_203762106.1">
    <property type="nucleotide sequence ID" value="NZ_BAAABO010000037.1"/>
</dbReference>
<dbReference type="InterPro" id="IPR050491">
    <property type="entry name" value="AmpC-like"/>
</dbReference>
<dbReference type="PANTHER" id="PTHR46825:SF7">
    <property type="entry name" value="D-ALANYL-D-ALANINE CARBOXYPEPTIDASE"/>
    <property type="match status" value="1"/>
</dbReference>
<evidence type="ECO:0000256" key="1">
    <source>
        <dbReference type="SAM" id="MobiDB-lite"/>
    </source>
</evidence>
<keyword evidence="2" id="KW-0732">Signal</keyword>
<dbReference type="Proteomes" id="UP000609879">
    <property type="component" value="Unassembled WGS sequence"/>
</dbReference>
<evidence type="ECO:0000256" key="2">
    <source>
        <dbReference type="SAM" id="SignalP"/>
    </source>
</evidence>
<dbReference type="Pfam" id="PF00144">
    <property type="entry name" value="Beta-lactamase"/>
    <property type="match status" value="1"/>
</dbReference>
<dbReference type="SUPFAM" id="SSF56601">
    <property type="entry name" value="beta-lactamase/transpeptidase-like"/>
    <property type="match status" value="1"/>
</dbReference>
<dbReference type="GO" id="GO:0016787">
    <property type="term" value="F:hydrolase activity"/>
    <property type="evidence" value="ECO:0007669"/>
    <property type="project" value="UniProtKB-KW"/>
</dbReference>
<accession>A0ABQ3Y2F0</accession>
<reference evidence="4 5" key="1">
    <citation type="submission" date="2021-01" db="EMBL/GenBank/DDBJ databases">
        <title>Whole genome shotgun sequence of Actinoplanes deccanensis NBRC 13994.</title>
        <authorList>
            <person name="Komaki H."/>
            <person name="Tamura T."/>
        </authorList>
    </citation>
    <scope>NUCLEOTIDE SEQUENCE [LARGE SCALE GENOMIC DNA]</scope>
    <source>
        <strain evidence="4 5">NBRC 13994</strain>
    </source>
</reference>
<dbReference type="InterPro" id="IPR001466">
    <property type="entry name" value="Beta-lactam-related"/>
</dbReference>
<keyword evidence="5" id="KW-1185">Reference proteome</keyword>
<dbReference type="Gene3D" id="3.40.710.10">
    <property type="entry name" value="DD-peptidase/beta-lactamase superfamily"/>
    <property type="match status" value="1"/>
</dbReference>
<proteinExistence type="predicted"/>
<comment type="caution">
    <text evidence="4">The sequence shown here is derived from an EMBL/GenBank/DDBJ whole genome shotgun (WGS) entry which is preliminary data.</text>
</comment>
<evidence type="ECO:0000259" key="3">
    <source>
        <dbReference type="Pfam" id="PF00144"/>
    </source>
</evidence>
<gene>
    <name evidence="4" type="ORF">Ade02nite_28170</name>
</gene>
<feature type="domain" description="Beta-lactamase-related" evidence="3">
    <location>
        <begin position="73"/>
        <end position="392"/>
    </location>
</feature>
<dbReference type="PANTHER" id="PTHR46825">
    <property type="entry name" value="D-ALANYL-D-ALANINE-CARBOXYPEPTIDASE/ENDOPEPTIDASE AMPH"/>
    <property type="match status" value="1"/>
</dbReference>
<feature type="region of interest" description="Disordered" evidence="1">
    <location>
        <begin position="26"/>
        <end position="56"/>
    </location>
</feature>
<sequence>MREHLIRYGAATALAAALVAGTAGPAAAGTRAHSPERTFYPPNATADGARGSGDSRVPAADLQQAVDDLHRLGITGVQGLTRIGRDTDTARAGVGDLDKGTPVPVDGYFRMGSNTKTFVAVTVLQLAGERRLSLDDTVERWLPGVVSGNGHDGSRITVRQLLQHTSGIYNYTNEIEALGSHESYLAHRYDHWNDAALVALAMKHAPVFAPGTRWDYSNTNYILAGMIVEKATGRPWPAEVRDRVLRPLGLRHTSYPGDRPTLPAPHAKAYQQWAPDGPLYDTTAFNTTAASAAGGLITTPTDLARFWQALQQGRLLKPRQMAEMHRTVFAETWQDFLPGARYGLGIAFVPNRCGGYWAHGGDVLGTHTANAVSPGGGRVAVLSLTTQPGSEETALTVQRRIDRLMDDVICGRG</sequence>
<name>A0ABQ3Y2F0_9ACTN</name>
<dbReference type="EMBL" id="BOMI01000050">
    <property type="protein sequence ID" value="GID74176.1"/>
    <property type="molecule type" value="Genomic_DNA"/>
</dbReference>
<evidence type="ECO:0000313" key="4">
    <source>
        <dbReference type="EMBL" id="GID74176.1"/>
    </source>
</evidence>
<keyword evidence="4" id="KW-0378">Hydrolase</keyword>
<feature type="chain" id="PRO_5045668973" evidence="2">
    <location>
        <begin position="29"/>
        <end position="413"/>
    </location>
</feature>
<dbReference type="InterPro" id="IPR012338">
    <property type="entry name" value="Beta-lactam/transpept-like"/>
</dbReference>
<protein>
    <submittedName>
        <fullName evidence="4">Serine hydrolase</fullName>
    </submittedName>
</protein>
<feature type="signal peptide" evidence="2">
    <location>
        <begin position="1"/>
        <end position="28"/>
    </location>
</feature>